<dbReference type="NCBIfam" id="NF006871">
    <property type="entry name" value="PRK09367.1"/>
    <property type="match status" value="1"/>
</dbReference>
<keyword evidence="6" id="KW-0963">Cytoplasm</keyword>
<dbReference type="UniPathway" id="UPA00379">
    <property type="reaction ID" value="UER00549"/>
</dbReference>
<dbReference type="GO" id="GO:0004397">
    <property type="term" value="F:histidine ammonia-lyase activity"/>
    <property type="evidence" value="ECO:0007669"/>
    <property type="project" value="UniProtKB-UniRule"/>
</dbReference>
<dbReference type="InterPro" id="IPR024083">
    <property type="entry name" value="Fumarase/histidase_N"/>
</dbReference>
<dbReference type="InterPro" id="IPR001106">
    <property type="entry name" value="Aromatic_Lyase"/>
</dbReference>
<dbReference type="PROSITE" id="PS00488">
    <property type="entry name" value="PAL_HISTIDASE"/>
    <property type="match status" value="1"/>
</dbReference>
<dbReference type="GO" id="GO:0005737">
    <property type="term" value="C:cytoplasm"/>
    <property type="evidence" value="ECO:0007669"/>
    <property type="project" value="UniProtKB-SubCell"/>
</dbReference>
<evidence type="ECO:0000256" key="1">
    <source>
        <dbReference type="ARBA" id="ARBA00005113"/>
    </source>
</evidence>
<comment type="pathway">
    <text evidence="1 6 8">Amino-acid degradation; L-histidine degradation into L-glutamate; N-formimidoyl-L-glutamate from L-histidine: step 1/3.</text>
</comment>
<keyword evidence="4 6" id="KW-0456">Lyase</keyword>
<dbReference type="EMBL" id="FNAG01000001">
    <property type="protein sequence ID" value="SDD08527.1"/>
    <property type="molecule type" value="Genomic_DNA"/>
</dbReference>
<evidence type="ECO:0000313" key="10">
    <source>
        <dbReference type="EMBL" id="SDD08527.1"/>
    </source>
</evidence>
<feature type="modified residue" description="2,3-didehydroalanine (Ser)" evidence="6">
    <location>
        <position position="143"/>
    </location>
</feature>
<dbReference type="InterPro" id="IPR022313">
    <property type="entry name" value="Phe/His_NH3-lyase_AS"/>
</dbReference>
<evidence type="ECO:0000256" key="9">
    <source>
        <dbReference type="RuleBase" id="RU004480"/>
    </source>
</evidence>
<gene>
    <name evidence="6" type="primary">hutH</name>
    <name evidence="10" type="ORF">SAMN04488509_101120</name>
</gene>
<name>A0A1G6RX31_9GAMM</name>
<dbReference type="STRING" id="265719.SAMN04488509_101120"/>
<comment type="catalytic activity">
    <reaction evidence="5 6 8">
        <text>L-histidine = trans-urocanate + NH4(+)</text>
        <dbReference type="Rhea" id="RHEA:21232"/>
        <dbReference type="ChEBI" id="CHEBI:17771"/>
        <dbReference type="ChEBI" id="CHEBI:28938"/>
        <dbReference type="ChEBI" id="CHEBI:57595"/>
        <dbReference type="EC" id="4.3.1.3"/>
    </reaction>
</comment>
<dbReference type="AlphaFoldDB" id="A0A1G6RX31"/>
<dbReference type="RefSeq" id="WP_091237601.1">
    <property type="nucleotide sequence ID" value="NZ_FNAG01000001.1"/>
</dbReference>
<dbReference type="FunFam" id="1.20.200.10:FF:000003">
    <property type="entry name" value="Histidine ammonia-lyase"/>
    <property type="match status" value="1"/>
</dbReference>
<dbReference type="Pfam" id="PF00221">
    <property type="entry name" value="Lyase_aromatic"/>
    <property type="match status" value="1"/>
</dbReference>
<dbReference type="PANTHER" id="PTHR10362">
    <property type="entry name" value="HISTIDINE AMMONIA-LYASE"/>
    <property type="match status" value="1"/>
</dbReference>
<evidence type="ECO:0000256" key="3">
    <source>
        <dbReference type="ARBA" id="ARBA00022808"/>
    </source>
</evidence>
<organism evidence="10 11">
    <name type="scientific">Aquimonas voraii</name>
    <dbReference type="NCBI Taxonomy" id="265719"/>
    <lineage>
        <taxon>Bacteria</taxon>
        <taxon>Pseudomonadati</taxon>
        <taxon>Pseudomonadota</taxon>
        <taxon>Gammaproteobacteria</taxon>
        <taxon>Lysobacterales</taxon>
        <taxon>Lysobacteraceae</taxon>
        <taxon>Aquimonas</taxon>
    </lineage>
</organism>
<dbReference type="Gene3D" id="1.10.275.10">
    <property type="entry name" value="Fumarase/aspartase (N-terminal domain)"/>
    <property type="match status" value="1"/>
</dbReference>
<comment type="subcellular location">
    <subcellularLocation>
        <location evidence="6 9">Cytoplasm</location>
    </subcellularLocation>
</comment>
<dbReference type="GO" id="GO:0019556">
    <property type="term" value="P:L-histidine catabolic process to glutamate and formamide"/>
    <property type="evidence" value="ECO:0007669"/>
    <property type="project" value="UniProtKB-UniPathway"/>
</dbReference>
<evidence type="ECO:0000313" key="11">
    <source>
        <dbReference type="Proteomes" id="UP000199603"/>
    </source>
</evidence>
<evidence type="ECO:0000256" key="5">
    <source>
        <dbReference type="ARBA" id="ARBA00049269"/>
    </source>
</evidence>
<reference evidence="10 11" key="1">
    <citation type="submission" date="2016-10" db="EMBL/GenBank/DDBJ databases">
        <authorList>
            <person name="de Groot N.N."/>
        </authorList>
    </citation>
    <scope>NUCLEOTIDE SEQUENCE [LARGE SCALE GENOMIC DNA]</scope>
    <source>
        <strain evidence="10 11">DSM 16957</strain>
    </source>
</reference>
<dbReference type="Gene3D" id="1.20.200.10">
    <property type="entry name" value="Fumarase/aspartase (Central domain)"/>
    <property type="match status" value="1"/>
</dbReference>
<feature type="cross-link" description="5-imidazolinone (Ala-Gly)" evidence="6">
    <location>
        <begin position="142"/>
        <end position="144"/>
    </location>
</feature>
<evidence type="ECO:0000256" key="7">
    <source>
        <dbReference type="RuleBase" id="RU003954"/>
    </source>
</evidence>
<comment type="similarity">
    <text evidence="6 7">Belongs to the PAL/histidase family.</text>
</comment>
<dbReference type="SUPFAM" id="SSF48557">
    <property type="entry name" value="L-aspartase-like"/>
    <property type="match status" value="1"/>
</dbReference>
<dbReference type="FunFam" id="1.10.275.10:FF:000005">
    <property type="entry name" value="Histidine ammonia-lyase"/>
    <property type="match status" value="1"/>
</dbReference>
<dbReference type="OrthoDB" id="9806955at2"/>
<sequence>MTVTLTPGHLSLEQLQSIHAGGVRVELDHHARAGIRASAELVQRHAAGDAPVYGVNTGFGKLASTRISKADLAQLQLNLIRSHSVGVGAPLSPEVVRLMLVTKAASLARGHSGVREEVIDAILDVYNEGLVPYVPAQGSVGASGDLAPLSHMTLALLGEGEFLVHGERRSAAEVLANHGLKPLTLEAKEGLALINGTQTSTALALHALFAFEPVLESALVIGALTVDAARGSDGPFDPRIHAVRGQPGQIDVAQYYRALLAGSAIRASHAEGDDRVQDPYCLRCQPQVVGACLDQLRYAARVLLREANAVTDNPLVFADEGLMVSGGNFHAEPVALAADAMATAIAEVGAIAERRIAMLIDAGVSRLPPFLTRDAGLNSGFMIAHVTAAALASENKSLAHPASVDSLPTSANQEDHVSMATFAARRLQAMIDNVAHILGVEYLAAAQGIEFLRPLSSSPALEAAHALLRAQCPSVETDRYLAPDIERAAALVRRGELIPLLRALPALPELWVPA</sequence>
<proteinExistence type="inferred from homology"/>
<dbReference type="Proteomes" id="UP000199603">
    <property type="component" value="Unassembled WGS sequence"/>
</dbReference>
<protein>
    <recommendedName>
        <fullName evidence="2 6">Histidine ammonia-lyase</fullName>
        <shortName evidence="6">Histidase</shortName>
        <ecNumber evidence="2 6">4.3.1.3</ecNumber>
    </recommendedName>
</protein>
<evidence type="ECO:0000256" key="2">
    <source>
        <dbReference type="ARBA" id="ARBA00012994"/>
    </source>
</evidence>
<evidence type="ECO:0000256" key="4">
    <source>
        <dbReference type="ARBA" id="ARBA00023239"/>
    </source>
</evidence>
<dbReference type="EC" id="4.3.1.3" evidence="2 6"/>
<dbReference type="CDD" id="cd00332">
    <property type="entry name" value="PAL-HAL"/>
    <property type="match status" value="1"/>
</dbReference>
<dbReference type="GO" id="GO:0019557">
    <property type="term" value="P:L-histidine catabolic process to glutamate and formate"/>
    <property type="evidence" value="ECO:0007669"/>
    <property type="project" value="UniProtKB-UniPathway"/>
</dbReference>
<dbReference type="HAMAP" id="MF_00229">
    <property type="entry name" value="His_ammonia_lyase"/>
    <property type="match status" value="1"/>
</dbReference>
<dbReference type="InterPro" id="IPR008948">
    <property type="entry name" value="L-Aspartase-like"/>
</dbReference>
<keyword evidence="11" id="KW-1185">Reference proteome</keyword>
<dbReference type="NCBIfam" id="TIGR01225">
    <property type="entry name" value="hutH"/>
    <property type="match status" value="1"/>
</dbReference>
<keyword evidence="3 6" id="KW-0369">Histidine metabolism</keyword>
<dbReference type="InterPro" id="IPR005921">
    <property type="entry name" value="HutH"/>
</dbReference>
<evidence type="ECO:0000256" key="8">
    <source>
        <dbReference type="RuleBase" id="RU004479"/>
    </source>
</evidence>
<evidence type="ECO:0000256" key="6">
    <source>
        <dbReference type="HAMAP-Rule" id="MF_00229"/>
    </source>
</evidence>
<accession>A0A1G6RX31</accession>
<comment type="PTM">
    <text evidence="6">Contains an active site 4-methylidene-imidazol-5-one (MIO), which is formed autocatalytically by cyclization and dehydration of residues Ala-Ser-Gly.</text>
</comment>